<accession>X0ZQT0</accession>
<evidence type="ECO:0000313" key="2">
    <source>
        <dbReference type="EMBL" id="GAG71709.1"/>
    </source>
</evidence>
<name>X0ZQT0_9ZZZZ</name>
<feature type="non-terminal residue" evidence="2">
    <location>
        <position position="1"/>
    </location>
</feature>
<dbReference type="InterPro" id="IPR011335">
    <property type="entry name" value="Restrct_endonuc-II-like"/>
</dbReference>
<reference evidence="2" key="1">
    <citation type="journal article" date="2014" name="Front. Microbiol.">
        <title>High frequency of phylogenetically diverse reductive dehalogenase-homologous genes in deep subseafloor sedimentary metagenomes.</title>
        <authorList>
            <person name="Kawai M."/>
            <person name="Futagami T."/>
            <person name="Toyoda A."/>
            <person name="Takaki Y."/>
            <person name="Nishi S."/>
            <person name="Hori S."/>
            <person name="Arai W."/>
            <person name="Tsubouchi T."/>
            <person name="Morono Y."/>
            <person name="Uchiyama I."/>
            <person name="Ito T."/>
            <person name="Fujiyama A."/>
            <person name="Inagaki F."/>
            <person name="Takami H."/>
        </authorList>
    </citation>
    <scope>NUCLEOTIDE SEQUENCE</scope>
    <source>
        <strain evidence="2">Expedition CK06-06</strain>
    </source>
</reference>
<evidence type="ECO:0000259" key="1">
    <source>
        <dbReference type="Pfam" id="PF12705"/>
    </source>
</evidence>
<dbReference type="Pfam" id="PF12705">
    <property type="entry name" value="PDDEXK_1"/>
    <property type="match status" value="1"/>
</dbReference>
<protein>
    <recommendedName>
        <fullName evidence="1">PD-(D/E)XK endonuclease-like domain-containing protein</fullName>
    </recommendedName>
</protein>
<comment type="caution">
    <text evidence="2">The sequence shown here is derived from an EMBL/GenBank/DDBJ whole genome shotgun (WGS) entry which is preliminary data.</text>
</comment>
<dbReference type="EMBL" id="BART01003058">
    <property type="protein sequence ID" value="GAG71709.1"/>
    <property type="molecule type" value="Genomic_DNA"/>
</dbReference>
<dbReference type="InterPro" id="IPR038726">
    <property type="entry name" value="PDDEXK_AddAB-type"/>
</dbReference>
<dbReference type="SUPFAM" id="SSF52980">
    <property type="entry name" value="Restriction endonuclease-like"/>
    <property type="match status" value="1"/>
</dbReference>
<organism evidence="2">
    <name type="scientific">marine sediment metagenome</name>
    <dbReference type="NCBI Taxonomy" id="412755"/>
    <lineage>
        <taxon>unclassified sequences</taxon>
        <taxon>metagenomes</taxon>
        <taxon>ecological metagenomes</taxon>
    </lineage>
</organism>
<proteinExistence type="predicted"/>
<sequence>AVFENSWRSEGFLTRQHEEQRLDVGRRTLRSFYQMAQTEKHLPAYVEKEFSFLLKNNRVTGRWDRVDIQDGEVCIIDFKSSNIRKKEKADKRTRESLQLAIYALAYQKIYGKIPDRVELHFLESGLIGSAGLSEDDLNRTVKKIDKAAAGIRVRLYEAKPAYLACRYCAYEKVCPYTAGKR</sequence>
<gene>
    <name evidence="2" type="ORF">S01H4_08760</name>
</gene>
<dbReference type="InterPro" id="IPR011604">
    <property type="entry name" value="PDDEXK-like_dom_sf"/>
</dbReference>
<feature type="domain" description="PD-(D/E)XK endonuclease-like" evidence="1">
    <location>
        <begin position="2"/>
        <end position="175"/>
    </location>
</feature>
<dbReference type="AlphaFoldDB" id="X0ZQT0"/>
<dbReference type="Gene3D" id="3.90.320.10">
    <property type="match status" value="1"/>
</dbReference>